<name>A0ABS6D993_9FIRM</name>
<dbReference type="Proteomes" id="UP000723714">
    <property type="component" value="Unassembled WGS sequence"/>
</dbReference>
<dbReference type="Pfam" id="PF08011">
    <property type="entry name" value="PDDEXK_9"/>
    <property type="match status" value="1"/>
</dbReference>
<feature type="domain" description="AAA-ATPase-like" evidence="1">
    <location>
        <begin position="7"/>
        <end position="201"/>
    </location>
</feature>
<evidence type="ECO:0000313" key="2">
    <source>
        <dbReference type="EMBL" id="MBU3878071.1"/>
    </source>
</evidence>
<gene>
    <name evidence="2" type="ORF">HGO97_019910</name>
</gene>
<dbReference type="InterPro" id="IPR012547">
    <property type="entry name" value="PDDEXK_9"/>
</dbReference>
<dbReference type="EMBL" id="JABACJ020000027">
    <property type="protein sequence ID" value="MBU3878071.1"/>
    <property type="molecule type" value="Genomic_DNA"/>
</dbReference>
<evidence type="ECO:0000259" key="1">
    <source>
        <dbReference type="Pfam" id="PF09820"/>
    </source>
</evidence>
<keyword evidence="3" id="KW-1185">Reference proteome</keyword>
<evidence type="ECO:0000313" key="3">
    <source>
        <dbReference type="Proteomes" id="UP000723714"/>
    </source>
</evidence>
<dbReference type="Pfam" id="PF09820">
    <property type="entry name" value="AAA-ATPase_like"/>
    <property type="match status" value="1"/>
</dbReference>
<reference evidence="2 3" key="1">
    <citation type="submission" date="2021-06" db="EMBL/GenBank/DDBJ databases">
        <title>Faecalicatena sp. nov. isolated from porcine feces.</title>
        <authorList>
            <person name="Oh B.S."/>
            <person name="Lee J.H."/>
        </authorList>
    </citation>
    <scope>NUCLEOTIDE SEQUENCE [LARGE SCALE GENOMIC DNA]</scope>
    <source>
        <strain evidence="2 3">AGMB00832</strain>
    </source>
</reference>
<proteinExistence type="predicted"/>
<dbReference type="RefSeq" id="WP_216244617.1">
    <property type="nucleotide sequence ID" value="NZ_JABACJ020000027.1"/>
</dbReference>
<organism evidence="2 3">
    <name type="scientific">Faecalicatena faecalis</name>
    <dbReference type="NCBI Taxonomy" id="2726362"/>
    <lineage>
        <taxon>Bacteria</taxon>
        <taxon>Bacillati</taxon>
        <taxon>Bacillota</taxon>
        <taxon>Clostridia</taxon>
        <taxon>Lachnospirales</taxon>
        <taxon>Lachnospiraceae</taxon>
        <taxon>Faecalicatena</taxon>
    </lineage>
</organism>
<dbReference type="PANTHER" id="PTHR34825:SF1">
    <property type="entry name" value="AAA-ATPASE-LIKE DOMAIN-CONTAINING PROTEIN"/>
    <property type="match status" value="1"/>
</dbReference>
<dbReference type="InterPro" id="IPR018631">
    <property type="entry name" value="AAA-ATPase-like_dom"/>
</dbReference>
<accession>A0ABS6D993</accession>
<protein>
    <submittedName>
        <fullName evidence="2">AAA family ATPase</fullName>
    </submittedName>
</protein>
<comment type="caution">
    <text evidence="2">The sequence shown here is derived from an EMBL/GenBank/DDBJ whole genome shotgun (WGS) entry which is preliminary data.</text>
</comment>
<sequence length="516" mass="60100">MNYLNTPYPMIHFRKVQKQKIYVDKSMLISRLNGLIGTNDCYVCITRPRRFGKTTNANMLGAYYTKEADGHSLFDHLSISDDPTYQEHLNRHNVIYIDFSRMPDTCSSYEDYINYVKDGIREDLEETYGLSGRPGVSVSDLLRDSGEFFIFILDEWDAVFYEKFMSREDKTHYLKFIKNLLKDQPYVELAYMTGILPIAKYSSGSELNMFREYNFMNDYIYEAYFGMSEEEVRKLCGENQSVSYEELKYWYDGYYMSDGRSLFNPRSVNCALSDGVCLNYWTETGPMNEVADCIEHNVDEVREDIVKMVAGIPVEVELQGYSVSELELNTRDEILSAMVVYGFLSYHDGMLRIPNYELMEKYQKVLARDSMGEVKKIVNGSREMLEATLACDEIRVASMLEEVHDREIPFLEYHDENALSCVITLCYLYARKDYEIEREAKSGKGYCDYLFRPKKAGIPAIILELKVGKSCEDAIAQIKEKNYIQKVKECREILLVGINYDKNKHHECRIEKIVTK</sequence>
<dbReference type="PANTHER" id="PTHR34825">
    <property type="entry name" value="CONSERVED PROTEIN, WITH A WEAK D-GALACTARATE DEHYDRATASE/ALTRONATE HYDROLASE DOMAIN"/>
    <property type="match status" value="1"/>
</dbReference>